<reference evidence="2" key="3">
    <citation type="journal article" date="2017" name="Nature">
        <title>Genome sequence of the progenitor of the wheat D genome Aegilops tauschii.</title>
        <authorList>
            <person name="Luo M.C."/>
            <person name="Gu Y.Q."/>
            <person name="Puiu D."/>
            <person name="Wang H."/>
            <person name="Twardziok S.O."/>
            <person name="Deal K.R."/>
            <person name="Huo N."/>
            <person name="Zhu T."/>
            <person name="Wang L."/>
            <person name="Wang Y."/>
            <person name="McGuire P.E."/>
            <person name="Liu S."/>
            <person name="Long H."/>
            <person name="Ramasamy R.K."/>
            <person name="Rodriguez J.C."/>
            <person name="Van S.L."/>
            <person name="Yuan L."/>
            <person name="Wang Z."/>
            <person name="Xia Z."/>
            <person name="Xiao L."/>
            <person name="Anderson O.D."/>
            <person name="Ouyang S."/>
            <person name="Liang Y."/>
            <person name="Zimin A.V."/>
            <person name="Pertea G."/>
            <person name="Qi P."/>
            <person name="Bennetzen J.L."/>
            <person name="Dai X."/>
            <person name="Dawson M.W."/>
            <person name="Muller H.G."/>
            <person name="Kugler K."/>
            <person name="Rivarola-Duarte L."/>
            <person name="Spannagl M."/>
            <person name="Mayer K.F.X."/>
            <person name="Lu F.H."/>
            <person name="Bevan M.W."/>
            <person name="Leroy P."/>
            <person name="Li P."/>
            <person name="You F.M."/>
            <person name="Sun Q."/>
            <person name="Liu Z."/>
            <person name="Lyons E."/>
            <person name="Wicker T."/>
            <person name="Salzberg S.L."/>
            <person name="Devos K.M."/>
            <person name="Dvorak J."/>
        </authorList>
    </citation>
    <scope>NUCLEOTIDE SEQUENCE [LARGE SCALE GENOMIC DNA]</scope>
    <source>
        <strain evidence="2">cv. AL8/78</strain>
    </source>
</reference>
<reference evidence="3" key="1">
    <citation type="journal article" date="2014" name="Science">
        <title>Ancient hybridizations among the ancestral genomes of bread wheat.</title>
        <authorList>
            <consortium name="International Wheat Genome Sequencing Consortium,"/>
            <person name="Marcussen T."/>
            <person name="Sandve S.R."/>
            <person name="Heier L."/>
            <person name="Spannagl M."/>
            <person name="Pfeifer M."/>
            <person name="Jakobsen K.S."/>
            <person name="Wulff B.B."/>
            <person name="Steuernagel B."/>
            <person name="Mayer K.F."/>
            <person name="Olsen O.A."/>
        </authorList>
    </citation>
    <scope>NUCLEOTIDE SEQUENCE [LARGE SCALE GENOMIC DNA]</scope>
    <source>
        <strain evidence="3">cv. AL8/78</strain>
    </source>
</reference>
<organism evidence="2 3">
    <name type="scientific">Aegilops tauschii subsp. strangulata</name>
    <name type="common">Goatgrass</name>
    <dbReference type="NCBI Taxonomy" id="200361"/>
    <lineage>
        <taxon>Eukaryota</taxon>
        <taxon>Viridiplantae</taxon>
        <taxon>Streptophyta</taxon>
        <taxon>Embryophyta</taxon>
        <taxon>Tracheophyta</taxon>
        <taxon>Spermatophyta</taxon>
        <taxon>Magnoliopsida</taxon>
        <taxon>Liliopsida</taxon>
        <taxon>Poales</taxon>
        <taxon>Poaceae</taxon>
        <taxon>BOP clade</taxon>
        <taxon>Pooideae</taxon>
        <taxon>Triticodae</taxon>
        <taxon>Triticeae</taxon>
        <taxon>Triticinae</taxon>
        <taxon>Aegilops</taxon>
    </lineage>
</organism>
<dbReference type="Proteomes" id="UP000015105">
    <property type="component" value="Chromosome 3D"/>
</dbReference>
<evidence type="ECO:0000313" key="2">
    <source>
        <dbReference type="EnsemblPlants" id="AET3Gv20773200.2"/>
    </source>
</evidence>
<dbReference type="Gramene" id="AET3Gv20773200.2">
    <property type="protein sequence ID" value="AET3Gv20773200.2"/>
    <property type="gene ID" value="AET3Gv20773200"/>
</dbReference>
<dbReference type="Gramene" id="AET3Gv20773200.1">
    <property type="protein sequence ID" value="AET3Gv20773200.1"/>
    <property type="gene ID" value="AET3Gv20773200"/>
</dbReference>
<feature type="region of interest" description="Disordered" evidence="1">
    <location>
        <begin position="146"/>
        <end position="177"/>
    </location>
</feature>
<accession>A0A453FTI0</accession>
<dbReference type="EnsemblPlants" id="AET3Gv20773200.1">
    <property type="protein sequence ID" value="AET3Gv20773200.1"/>
    <property type="gene ID" value="AET3Gv20773200"/>
</dbReference>
<sequence>MEEHHVFLEKINCSTTSIRESEWNNIMYFLEKINCSCIGAHQQENWKDKKRKEELTFPRRQPSKRWTTDGGCEACGQNWNQLQHDHEIIPARRNGREKEDGWKGPRSWPGLLGRLSGDGSPRNSGSLSPVATFLAFLVAGAACPSSSSCSQEAAISSSSPSAGSSSARGVEKETIRR</sequence>
<name>A0A453FTI0_AEGTS</name>
<keyword evidence="3" id="KW-1185">Reference proteome</keyword>
<reference evidence="3" key="2">
    <citation type="journal article" date="2017" name="Nat. Plants">
        <title>The Aegilops tauschii genome reveals multiple impacts of transposons.</title>
        <authorList>
            <person name="Zhao G."/>
            <person name="Zou C."/>
            <person name="Li K."/>
            <person name="Wang K."/>
            <person name="Li T."/>
            <person name="Gao L."/>
            <person name="Zhang X."/>
            <person name="Wang H."/>
            <person name="Yang Z."/>
            <person name="Liu X."/>
            <person name="Jiang W."/>
            <person name="Mao L."/>
            <person name="Kong X."/>
            <person name="Jiao Y."/>
            <person name="Jia J."/>
        </authorList>
    </citation>
    <scope>NUCLEOTIDE SEQUENCE [LARGE SCALE GENOMIC DNA]</scope>
    <source>
        <strain evidence="3">cv. AL8/78</strain>
    </source>
</reference>
<proteinExistence type="predicted"/>
<dbReference type="EnsemblPlants" id="AET3Gv20773200.2">
    <property type="protein sequence ID" value="AET3Gv20773200.2"/>
    <property type="gene ID" value="AET3Gv20773200"/>
</dbReference>
<protein>
    <submittedName>
        <fullName evidence="2">Uncharacterized protein</fullName>
    </submittedName>
</protein>
<evidence type="ECO:0000313" key="3">
    <source>
        <dbReference type="Proteomes" id="UP000015105"/>
    </source>
</evidence>
<reference evidence="2" key="5">
    <citation type="journal article" date="2021" name="G3 (Bethesda)">
        <title>Aegilops tauschii genome assembly Aet v5.0 features greater sequence contiguity and improved annotation.</title>
        <authorList>
            <person name="Wang L."/>
            <person name="Zhu T."/>
            <person name="Rodriguez J.C."/>
            <person name="Deal K.R."/>
            <person name="Dubcovsky J."/>
            <person name="McGuire P.E."/>
            <person name="Lux T."/>
            <person name="Spannagl M."/>
            <person name="Mayer K.F.X."/>
            <person name="Baldrich P."/>
            <person name="Meyers B.C."/>
            <person name="Huo N."/>
            <person name="Gu Y.Q."/>
            <person name="Zhou H."/>
            <person name="Devos K.M."/>
            <person name="Bennetzen J.L."/>
            <person name="Unver T."/>
            <person name="Budak H."/>
            <person name="Gulick P.J."/>
            <person name="Galiba G."/>
            <person name="Kalapos B."/>
            <person name="Nelson D.R."/>
            <person name="Li P."/>
            <person name="You F.M."/>
            <person name="Luo M.C."/>
            <person name="Dvorak J."/>
        </authorList>
    </citation>
    <scope>NUCLEOTIDE SEQUENCE [LARGE SCALE GENOMIC DNA]</scope>
    <source>
        <strain evidence="2">cv. AL8/78</strain>
    </source>
</reference>
<feature type="compositionally biased region" description="Basic and acidic residues" evidence="1">
    <location>
        <begin position="94"/>
        <end position="103"/>
    </location>
</feature>
<feature type="compositionally biased region" description="Low complexity" evidence="1">
    <location>
        <begin position="146"/>
        <end position="167"/>
    </location>
</feature>
<reference evidence="2" key="4">
    <citation type="submission" date="2019-03" db="UniProtKB">
        <authorList>
            <consortium name="EnsemblPlants"/>
        </authorList>
    </citation>
    <scope>IDENTIFICATION</scope>
</reference>
<feature type="region of interest" description="Disordered" evidence="1">
    <location>
        <begin position="94"/>
        <end position="124"/>
    </location>
</feature>
<dbReference type="EnsemblPlants" id="AET3Gv20773200.3">
    <property type="protein sequence ID" value="AET3Gv20773200.3"/>
    <property type="gene ID" value="AET3Gv20773200"/>
</dbReference>
<evidence type="ECO:0000256" key="1">
    <source>
        <dbReference type="SAM" id="MobiDB-lite"/>
    </source>
</evidence>
<dbReference type="AlphaFoldDB" id="A0A453FTI0"/>
<dbReference type="Gramene" id="AET3Gv20773200.3">
    <property type="protein sequence ID" value="AET3Gv20773200.3"/>
    <property type="gene ID" value="AET3Gv20773200"/>
</dbReference>